<evidence type="ECO:0000256" key="3">
    <source>
        <dbReference type="ARBA" id="ARBA00022448"/>
    </source>
</evidence>
<dbReference type="GO" id="GO:0008889">
    <property type="term" value="F:glycerophosphodiester phosphodiesterase activity"/>
    <property type="evidence" value="ECO:0007669"/>
    <property type="project" value="UniProtKB-EC"/>
</dbReference>
<gene>
    <name evidence="13" type="ORF">D9Q98_007375</name>
</gene>
<evidence type="ECO:0000256" key="7">
    <source>
        <dbReference type="ARBA" id="ARBA00022989"/>
    </source>
</evidence>
<dbReference type="InterPro" id="IPR017946">
    <property type="entry name" value="PLC-like_Pdiesterase_TIM-brl"/>
</dbReference>
<evidence type="ECO:0000259" key="12">
    <source>
        <dbReference type="Pfam" id="PF03009"/>
    </source>
</evidence>
<keyword evidence="7" id="KW-1133">Transmembrane helix</keyword>
<organism evidence="13 14">
    <name type="scientific">Chlorella vulgaris</name>
    <name type="common">Green alga</name>
    <dbReference type="NCBI Taxonomy" id="3077"/>
    <lineage>
        <taxon>Eukaryota</taxon>
        <taxon>Viridiplantae</taxon>
        <taxon>Chlorophyta</taxon>
        <taxon>core chlorophytes</taxon>
        <taxon>Trebouxiophyceae</taxon>
        <taxon>Chlorellales</taxon>
        <taxon>Chlorellaceae</taxon>
        <taxon>Chlorella clade</taxon>
        <taxon>Chlorella</taxon>
    </lineage>
</organism>
<evidence type="ECO:0000256" key="1">
    <source>
        <dbReference type="ARBA" id="ARBA00004448"/>
    </source>
</evidence>
<evidence type="ECO:0000256" key="8">
    <source>
        <dbReference type="ARBA" id="ARBA00023128"/>
    </source>
</evidence>
<dbReference type="AlphaFoldDB" id="A0A9D4TLA7"/>
<comment type="catalytic activity">
    <reaction evidence="10">
        <text>a sn-glycero-3-phosphodiester + H2O = an alcohol + sn-glycerol 3-phosphate + H(+)</text>
        <dbReference type="Rhea" id="RHEA:12969"/>
        <dbReference type="ChEBI" id="CHEBI:15377"/>
        <dbReference type="ChEBI" id="CHEBI:15378"/>
        <dbReference type="ChEBI" id="CHEBI:30879"/>
        <dbReference type="ChEBI" id="CHEBI:57597"/>
        <dbReference type="ChEBI" id="CHEBI:83408"/>
        <dbReference type="EC" id="3.1.4.46"/>
    </reaction>
</comment>
<evidence type="ECO:0000256" key="9">
    <source>
        <dbReference type="ARBA" id="ARBA00023136"/>
    </source>
</evidence>
<dbReference type="PANTHER" id="PTHR14154">
    <property type="entry name" value="UPF0041 BRAIN PROTEIN 44-RELATED"/>
    <property type="match status" value="1"/>
</dbReference>
<evidence type="ECO:0000313" key="13">
    <source>
        <dbReference type="EMBL" id="KAI3428553.1"/>
    </source>
</evidence>
<dbReference type="Pfam" id="PF03009">
    <property type="entry name" value="GDPD"/>
    <property type="match status" value="1"/>
</dbReference>
<keyword evidence="4" id="KW-0812">Transmembrane</keyword>
<proteinExistence type="inferred from homology"/>
<dbReference type="GO" id="GO:0006629">
    <property type="term" value="P:lipid metabolic process"/>
    <property type="evidence" value="ECO:0007669"/>
    <property type="project" value="InterPro"/>
</dbReference>
<keyword evidence="9" id="KW-0472">Membrane</keyword>
<sequence length="434" mass="47072">MHSMELLARLGASLLRTPAVIALYRHLVLSHRPWTRCFGLCVLAVVYGLRTARQFSNRRLKLTALAALVFTQAALSLLPKSLLAPAAGCIALVAATALACIAGFQPEDGIGHRCGVKGFNGRLCENTIEAAVELAERDLREGPLPGFPYLEFDVQETADGELVVFHDALLSGAFPIDGCNAALAEQLVQAAGVPFNSLTLQHLSLAQLQSLHLAGRRGLHVPTLNQLLEACVAAGLRRTLAVEVKLLSTDAARQRLIDTVGGYLDAQAPRLSSDPVAVRHRCKQLGWAGIIAFPHLFAASFGEYGTPEWRRWAHKFKQSGIPATGMGQKLRMLWNHPAGPKTIHFWAPTFKWGISMANIADMQRPAELISYPQQLAITATGLIWSRFSTQITPVNYNLLAVNAFMAVTGIYQLQRKIRHDMELKEAAGAAAGGA</sequence>
<dbReference type="InterPro" id="IPR030395">
    <property type="entry name" value="GP_PDE_dom"/>
</dbReference>
<keyword evidence="5 11" id="KW-0999">Mitochondrion inner membrane</keyword>
<name>A0A9D4TLA7_CHLVU</name>
<comment type="caution">
    <text evidence="13">The sequence shown here is derived from an EMBL/GenBank/DDBJ whole genome shotgun (WGS) entry which is preliminary data.</text>
</comment>
<evidence type="ECO:0000256" key="6">
    <source>
        <dbReference type="ARBA" id="ARBA00022798"/>
    </source>
</evidence>
<evidence type="ECO:0000256" key="11">
    <source>
        <dbReference type="RuleBase" id="RU363100"/>
    </source>
</evidence>
<dbReference type="Pfam" id="PF03650">
    <property type="entry name" value="MPC"/>
    <property type="match status" value="1"/>
</dbReference>
<dbReference type="Proteomes" id="UP001055712">
    <property type="component" value="Unassembled WGS sequence"/>
</dbReference>
<evidence type="ECO:0000256" key="5">
    <source>
        <dbReference type="ARBA" id="ARBA00022792"/>
    </source>
</evidence>
<evidence type="ECO:0000256" key="4">
    <source>
        <dbReference type="ARBA" id="ARBA00022692"/>
    </source>
</evidence>
<protein>
    <recommendedName>
        <fullName evidence="11">Mitochondrial pyruvate carrier</fullName>
    </recommendedName>
</protein>
<keyword evidence="3 11" id="KW-0813">Transport</keyword>
<evidence type="ECO:0000313" key="14">
    <source>
        <dbReference type="Proteomes" id="UP001055712"/>
    </source>
</evidence>
<keyword evidence="8 11" id="KW-0496">Mitochondrion</keyword>
<dbReference type="OrthoDB" id="869189at2759"/>
<dbReference type="GO" id="GO:0006850">
    <property type="term" value="P:pyruvate import into mitochondria"/>
    <property type="evidence" value="ECO:0007669"/>
    <property type="project" value="InterPro"/>
</dbReference>
<comment type="subcellular location">
    <subcellularLocation>
        <location evidence="1 11">Mitochondrion inner membrane</location>
        <topology evidence="1 11">Multi-pass membrane protein</topology>
    </subcellularLocation>
</comment>
<dbReference type="GO" id="GO:0005743">
    <property type="term" value="C:mitochondrial inner membrane"/>
    <property type="evidence" value="ECO:0007669"/>
    <property type="project" value="UniProtKB-SubCell"/>
</dbReference>
<dbReference type="EMBL" id="SIDB01000009">
    <property type="protein sequence ID" value="KAI3428553.1"/>
    <property type="molecule type" value="Genomic_DNA"/>
</dbReference>
<dbReference type="Gene3D" id="3.20.20.190">
    <property type="entry name" value="Phosphatidylinositol (PI) phosphodiesterase"/>
    <property type="match status" value="1"/>
</dbReference>
<dbReference type="SUPFAM" id="SSF51695">
    <property type="entry name" value="PLC-like phosphodiesterases"/>
    <property type="match status" value="1"/>
</dbReference>
<comment type="function">
    <text evidence="11">Mediates the uptake of pyruvate into mitochondria.</text>
</comment>
<evidence type="ECO:0000256" key="10">
    <source>
        <dbReference type="ARBA" id="ARBA00047512"/>
    </source>
</evidence>
<reference evidence="13" key="2">
    <citation type="submission" date="2020-11" db="EMBL/GenBank/DDBJ databases">
        <authorList>
            <person name="Cecchin M."/>
            <person name="Marcolungo L."/>
            <person name="Rossato M."/>
            <person name="Girolomoni L."/>
            <person name="Cosentino E."/>
            <person name="Cuine S."/>
            <person name="Li-Beisson Y."/>
            <person name="Delledonne M."/>
            <person name="Ballottari M."/>
        </authorList>
    </citation>
    <scope>NUCLEOTIDE SEQUENCE</scope>
    <source>
        <strain evidence="13">211/11P</strain>
        <tissue evidence="13">Whole cell</tissue>
    </source>
</reference>
<accession>A0A9D4TLA7</accession>
<dbReference type="GO" id="GO:0006071">
    <property type="term" value="P:glycerol metabolic process"/>
    <property type="evidence" value="ECO:0007669"/>
    <property type="project" value="UniProtKB-KW"/>
</dbReference>
<evidence type="ECO:0000256" key="2">
    <source>
        <dbReference type="ARBA" id="ARBA00006416"/>
    </source>
</evidence>
<keyword evidence="6" id="KW-0319">Glycerol metabolism</keyword>
<reference evidence="13" key="1">
    <citation type="journal article" date="2019" name="Plant J.">
        <title>Chlorella vulgaris genome assembly and annotation reveals the molecular basis for metabolic acclimation to high light conditions.</title>
        <authorList>
            <person name="Cecchin M."/>
            <person name="Marcolungo L."/>
            <person name="Rossato M."/>
            <person name="Girolomoni L."/>
            <person name="Cosentino E."/>
            <person name="Cuine S."/>
            <person name="Li-Beisson Y."/>
            <person name="Delledonne M."/>
            <person name="Ballottari M."/>
        </authorList>
    </citation>
    <scope>NUCLEOTIDE SEQUENCE</scope>
    <source>
        <strain evidence="13">211/11P</strain>
    </source>
</reference>
<comment type="similarity">
    <text evidence="2 11">Belongs to the mitochondrial pyruvate carrier (MPC) (TC 2.A.105) family.</text>
</comment>
<feature type="domain" description="GP-PDE" evidence="12">
    <location>
        <begin position="118"/>
        <end position="238"/>
    </location>
</feature>
<dbReference type="InterPro" id="IPR005336">
    <property type="entry name" value="MPC"/>
</dbReference>
<keyword evidence="14" id="KW-1185">Reference proteome</keyword>